<dbReference type="InterPro" id="IPR052013">
    <property type="entry name" value="Mouse_KLRs"/>
</dbReference>
<dbReference type="Proteomes" id="UP000694915">
    <property type="component" value="Unplaced"/>
</dbReference>
<evidence type="ECO:0000256" key="5">
    <source>
        <dbReference type="ARBA" id="ARBA00023136"/>
    </source>
</evidence>
<keyword evidence="3" id="KW-0735">Signal-anchor</keyword>
<keyword evidence="5 10" id="KW-0472">Membrane</keyword>
<proteinExistence type="predicted"/>
<evidence type="ECO:0000313" key="13">
    <source>
        <dbReference type="RefSeq" id="XP_013209942.1"/>
    </source>
</evidence>
<evidence type="ECO:0000313" key="12">
    <source>
        <dbReference type="Proteomes" id="UP000694915"/>
    </source>
</evidence>
<keyword evidence="6" id="KW-1015">Disulfide bond</keyword>
<sequence>MSDEEITYATVRFHKSSSGLQNERKPDEAKGPREAGHRKSSVPWNLIAIPLGIFCSILVVTIAVLVTRIFQHRQEKQEQKKILNDLNQKYDSLKNDSSLKEKMLRNISLEYDALKGQLDSINKKCYAKTEILLACPEFSVLRLKADMTVPDFLLLKDIYHYYFKCVTCDLTVTKLGRATGGCAFLSSTGIQDYDCAKRLGCICEKRVVKCSRKKGLSWLHKPSEELEREDDFPKSDLTKQKPSSFLIKRAACVNSTDAL</sequence>
<organism evidence="12 13">
    <name type="scientific">Microtus ochrogaster</name>
    <name type="common">Prairie vole</name>
    <dbReference type="NCBI Taxonomy" id="79684"/>
    <lineage>
        <taxon>Eukaryota</taxon>
        <taxon>Metazoa</taxon>
        <taxon>Chordata</taxon>
        <taxon>Craniata</taxon>
        <taxon>Vertebrata</taxon>
        <taxon>Euteleostomi</taxon>
        <taxon>Mammalia</taxon>
        <taxon>Eutheria</taxon>
        <taxon>Euarchontoglires</taxon>
        <taxon>Glires</taxon>
        <taxon>Rodentia</taxon>
        <taxon>Myomorpha</taxon>
        <taxon>Muroidea</taxon>
        <taxon>Cricetidae</taxon>
        <taxon>Arvicolinae</taxon>
        <taxon>Microtus</taxon>
    </lineage>
</organism>
<reference evidence="13" key="1">
    <citation type="submission" date="2025-08" db="UniProtKB">
        <authorList>
            <consortium name="RefSeq"/>
        </authorList>
    </citation>
    <scope>IDENTIFICATION</scope>
</reference>
<accession>A0ABM1AX52</accession>
<keyword evidence="12" id="KW-1185">Reference proteome</keyword>
<gene>
    <name evidence="13" type="primary">LOC101982069</name>
</gene>
<dbReference type="InterPro" id="IPR013600">
    <property type="entry name" value="Ly49_N"/>
</dbReference>
<evidence type="ECO:0000256" key="6">
    <source>
        <dbReference type="ARBA" id="ARBA00023157"/>
    </source>
</evidence>
<evidence type="ECO:0000256" key="8">
    <source>
        <dbReference type="SAM" id="Coils"/>
    </source>
</evidence>
<keyword evidence="2 10" id="KW-0812">Transmembrane</keyword>
<keyword evidence="8" id="KW-0175">Coiled coil</keyword>
<keyword evidence="7" id="KW-0325">Glycoprotein</keyword>
<feature type="coiled-coil region" evidence="8">
    <location>
        <begin position="69"/>
        <end position="124"/>
    </location>
</feature>
<evidence type="ECO:0000256" key="3">
    <source>
        <dbReference type="ARBA" id="ARBA00022968"/>
    </source>
</evidence>
<evidence type="ECO:0000256" key="10">
    <source>
        <dbReference type="SAM" id="Phobius"/>
    </source>
</evidence>
<evidence type="ECO:0000256" key="9">
    <source>
        <dbReference type="SAM" id="MobiDB-lite"/>
    </source>
</evidence>
<dbReference type="GeneID" id="101982069"/>
<name>A0ABM1AX52_MICOH</name>
<evidence type="ECO:0000256" key="4">
    <source>
        <dbReference type="ARBA" id="ARBA00022989"/>
    </source>
</evidence>
<feature type="region of interest" description="Disordered" evidence="9">
    <location>
        <begin position="15"/>
        <end position="38"/>
    </location>
</feature>
<protein>
    <submittedName>
        <fullName evidence="13">Killer cell lectin-like receptor 2</fullName>
    </submittedName>
</protein>
<evidence type="ECO:0000256" key="7">
    <source>
        <dbReference type="ARBA" id="ARBA00023180"/>
    </source>
</evidence>
<evidence type="ECO:0000256" key="1">
    <source>
        <dbReference type="ARBA" id="ARBA00004606"/>
    </source>
</evidence>
<dbReference type="PANTHER" id="PTHR46329:SF1">
    <property type="entry name" value="KILLER CELL LECTIN-LIKE RECEPTOR 2"/>
    <property type="match status" value="1"/>
</dbReference>
<evidence type="ECO:0000256" key="2">
    <source>
        <dbReference type="ARBA" id="ARBA00022692"/>
    </source>
</evidence>
<dbReference type="RefSeq" id="XP_013209942.1">
    <property type="nucleotide sequence ID" value="XM_013354488.2"/>
</dbReference>
<evidence type="ECO:0000259" key="11">
    <source>
        <dbReference type="Pfam" id="PF08391"/>
    </source>
</evidence>
<feature type="domain" description="Ly49-like N-terminal" evidence="11">
    <location>
        <begin position="41"/>
        <end position="134"/>
    </location>
</feature>
<feature type="transmembrane region" description="Helical" evidence="10">
    <location>
        <begin position="47"/>
        <end position="70"/>
    </location>
</feature>
<comment type="subcellular location">
    <subcellularLocation>
        <location evidence="1">Membrane</location>
        <topology evidence="1">Single-pass type II membrane protein</topology>
    </subcellularLocation>
</comment>
<dbReference type="PANTHER" id="PTHR46329">
    <property type="entry name" value="KILLER CELL LECTIN-LIKE RECEPTOR 2"/>
    <property type="match status" value="1"/>
</dbReference>
<dbReference type="Pfam" id="PF08391">
    <property type="entry name" value="Ly49"/>
    <property type="match status" value="1"/>
</dbReference>
<keyword evidence="4 10" id="KW-1133">Transmembrane helix</keyword>
<feature type="compositionally biased region" description="Basic and acidic residues" evidence="9">
    <location>
        <begin position="22"/>
        <end position="37"/>
    </location>
</feature>